<reference evidence="1 3" key="1">
    <citation type="submission" date="2016-10" db="EMBL/GenBank/DDBJ databases">
        <title>Complete Genome Sequence of Acetogen Clostridium formicoaceticum ATCC 27076.</title>
        <authorList>
            <person name="Bao T."/>
            <person name="Cheng C."/>
            <person name="Zhao J."/>
            <person name="Yang S.-T."/>
            <person name="Wang J."/>
            <person name="Wang M."/>
        </authorList>
    </citation>
    <scope>NUCLEOTIDE SEQUENCE [LARGE SCALE GENOMIC DNA]</scope>
    <source>
        <strain evidence="1 3">ATCC 27076</strain>
    </source>
</reference>
<reference evidence="2 4" key="2">
    <citation type="submission" date="2017-03" db="EMBL/GenBank/DDBJ databases">
        <title>Complete sequence of Clostridium formicaceticum DSM 92.</title>
        <authorList>
            <person name="Poehlein A."/>
            <person name="Karl M."/>
            <person name="Bengelsdorf F.R."/>
            <person name="Duerre P."/>
            <person name="Daniel R."/>
        </authorList>
    </citation>
    <scope>NUCLEOTIDE SEQUENCE [LARGE SCALE GENOMIC DNA]</scope>
    <source>
        <strain evidence="2 4">DSM 92</strain>
    </source>
</reference>
<evidence type="ECO:0000313" key="2">
    <source>
        <dbReference type="EMBL" id="ARE87399.1"/>
    </source>
</evidence>
<dbReference type="Proteomes" id="UP000192478">
    <property type="component" value="Chromosome"/>
</dbReference>
<dbReference type="EMBL" id="CP020559">
    <property type="protein sequence ID" value="ARE87399.1"/>
    <property type="molecule type" value="Genomic_DNA"/>
</dbReference>
<evidence type="ECO:0000313" key="1">
    <source>
        <dbReference type="EMBL" id="AOY76920.1"/>
    </source>
</evidence>
<evidence type="ECO:0000313" key="3">
    <source>
        <dbReference type="Proteomes" id="UP000177894"/>
    </source>
</evidence>
<protein>
    <submittedName>
        <fullName evidence="2">Uncharacterized protein</fullName>
    </submittedName>
</protein>
<dbReference type="EMBL" id="CP017603">
    <property type="protein sequence ID" value="AOY76920.1"/>
    <property type="molecule type" value="Genomic_DNA"/>
</dbReference>
<sequence>MLQGYVEKYKNDFEIQAIVTRIAIINAMGKKNYKVFPEVKKEMTQVDKESKEQTLQDLKYIFS</sequence>
<dbReference type="RefSeq" id="WP_070969357.1">
    <property type="nucleotide sequence ID" value="NZ_CP017603.1"/>
</dbReference>
<organism evidence="2 4">
    <name type="scientific">Clostridium formicaceticum</name>
    <dbReference type="NCBI Taxonomy" id="1497"/>
    <lineage>
        <taxon>Bacteria</taxon>
        <taxon>Bacillati</taxon>
        <taxon>Bacillota</taxon>
        <taxon>Clostridia</taxon>
        <taxon>Eubacteriales</taxon>
        <taxon>Clostridiaceae</taxon>
        <taxon>Clostridium</taxon>
    </lineage>
</organism>
<dbReference type="Proteomes" id="UP000177894">
    <property type="component" value="Chromosome"/>
</dbReference>
<evidence type="ECO:0000313" key="4">
    <source>
        <dbReference type="Proteomes" id="UP000192478"/>
    </source>
</evidence>
<gene>
    <name evidence="1" type="ORF">BJL90_14280</name>
    <name evidence="2" type="ORF">CLFO_17990</name>
</gene>
<proteinExistence type="predicted"/>
<dbReference type="AlphaFoldDB" id="A0AAC9RKM0"/>
<accession>A0AAC9RKM0</accession>
<keyword evidence="3" id="KW-1185">Reference proteome</keyword>
<name>A0AAC9RKM0_9CLOT</name>
<dbReference type="KEGG" id="cfm:BJL90_14280"/>